<proteinExistence type="predicted"/>
<name>A0A5N6JUP2_MONLA</name>
<reference evidence="1 2" key="1">
    <citation type="submission" date="2019-06" db="EMBL/GenBank/DDBJ databases">
        <title>Genome Sequence of the Brown Rot Fungal Pathogen Monilinia laxa.</title>
        <authorList>
            <person name="De Miccolis Angelini R.M."/>
            <person name="Landi L."/>
            <person name="Abate D."/>
            <person name="Pollastro S."/>
            <person name="Romanazzi G."/>
            <person name="Faretra F."/>
        </authorList>
    </citation>
    <scope>NUCLEOTIDE SEQUENCE [LARGE SCALE GENOMIC DNA]</scope>
    <source>
        <strain evidence="1 2">Mlax316</strain>
    </source>
</reference>
<evidence type="ECO:0000313" key="2">
    <source>
        <dbReference type="Proteomes" id="UP000326757"/>
    </source>
</evidence>
<organism evidence="1 2">
    <name type="scientific">Monilinia laxa</name>
    <name type="common">Brown rot fungus</name>
    <name type="synonym">Sclerotinia laxa</name>
    <dbReference type="NCBI Taxonomy" id="61186"/>
    <lineage>
        <taxon>Eukaryota</taxon>
        <taxon>Fungi</taxon>
        <taxon>Dikarya</taxon>
        <taxon>Ascomycota</taxon>
        <taxon>Pezizomycotina</taxon>
        <taxon>Leotiomycetes</taxon>
        <taxon>Helotiales</taxon>
        <taxon>Sclerotiniaceae</taxon>
        <taxon>Monilinia</taxon>
    </lineage>
</organism>
<dbReference type="EMBL" id="VIGI01000013">
    <property type="protein sequence ID" value="KAB8292317.1"/>
    <property type="molecule type" value="Genomic_DNA"/>
</dbReference>
<gene>
    <name evidence="1" type="ORF">EYC80_008059</name>
</gene>
<evidence type="ECO:0000313" key="1">
    <source>
        <dbReference type="EMBL" id="KAB8292317.1"/>
    </source>
</evidence>
<sequence>MRFRSLIPYKLRVSNRFSRSKDSRSISQAETVIHNFSDEKLPELSAAKKEVEEPFSAWHYAIHGPEIDFSTWIDDTVAPQKATSEIGTTVYEASNGAFSDLVTFEDIVDPQEKLNIFEEKYVTAFADDSRGNSRNSVSDTETIIHNFSNKESSGSFTFENTAYHQEKLAVFKNDGAVDFANYNIDTSRKSVSETESIIHNSSNRESSGSVIFEDNTLHHEKTAPFKNNGVVNLAEENIDTSRKSVSETETIVHNSNKKSPELLTYTCIASVEEVVAAIKKHGAAAFKDERLYVPRRPVPKIEATVNDPSDKESADSATFENAIYNQKDIAAFEEKNVATSNNSVTATETVTHGPSKEESLESAISEDFNHHKIWQGKRWTPSEYSLSIYSQDGIDYVPCTLKTKEIKELKQMLLIKQMEIDELHRANSKHSEKSVSETETTIHIPIDGKSSESFISEYLIDEPKATDITRRQRCRNKLRRYLTSTQELIAPLKALHPNNRPEKGHTKMARQQQEEAIEARYTPVFFKSVPFESSEEGEAPIFYGSKPVVEQTLPITEQAVEEKASSFSEQSVRVKYSAEDYIGFIKDFTDDFLEVSKPLADEYLEVTRPLADDYLGVTGFNLRTGDLDSSEEHIIPRRRRVHWGTTENGWESTDCPVIIETFDAPNYPVVETYSPFKTYSQVNTYIPVKIHAPVQTHAPISMKKPSATKLPIVTETTKSPQSTNVNEKLSISEAGFLGGNASRFCMSTATFTTTTGEDIMAWREMVWH</sequence>
<dbReference type="OrthoDB" id="3537995at2759"/>
<dbReference type="Proteomes" id="UP000326757">
    <property type="component" value="Unassembled WGS sequence"/>
</dbReference>
<accession>A0A5N6JUP2</accession>
<comment type="caution">
    <text evidence="1">The sequence shown here is derived from an EMBL/GenBank/DDBJ whole genome shotgun (WGS) entry which is preliminary data.</text>
</comment>
<dbReference type="AlphaFoldDB" id="A0A5N6JUP2"/>
<protein>
    <submittedName>
        <fullName evidence="1">Uncharacterized protein</fullName>
    </submittedName>
</protein>
<keyword evidence="2" id="KW-1185">Reference proteome</keyword>